<dbReference type="PROSITE" id="PS50297">
    <property type="entry name" value="ANK_REP_REGION"/>
    <property type="match status" value="1"/>
</dbReference>
<dbReference type="InterPro" id="IPR036770">
    <property type="entry name" value="Ankyrin_rpt-contain_sf"/>
</dbReference>
<evidence type="ECO:0000256" key="2">
    <source>
        <dbReference type="ARBA" id="ARBA00023043"/>
    </source>
</evidence>
<feature type="repeat" description="ANK" evidence="3">
    <location>
        <begin position="112"/>
        <end position="141"/>
    </location>
</feature>
<dbReference type="EMBL" id="CAJPDT010000058">
    <property type="protein sequence ID" value="CAF9930744.1"/>
    <property type="molecule type" value="Genomic_DNA"/>
</dbReference>
<accession>A0A8H3IX95</accession>
<keyword evidence="2 3" id="KW-0040">ANK repeat</keyword>
<dbReference type="OrthoDB" id="4772757at2759"/>
<evidence type="ECO:0000256" key="1">
    <source>
        <dbReference type="ARBA" id="ARBA00022737"/>
    </source>
</evidence>
<dbReference type="InterPro" id="IPR002110">
    <property type="entry name" value="Ankyrin_rpt"/>
</dbReference>
<dbReference type="Pfam" id="PF12796">
    <property type="entry name" value="Ank_2"/>
    <property type="match status" value="2"/>
</dbReference>
<dbReference type="SMART" id="SM00248">
    <property type="entry name" value="ANK"/>
    <property type="match status" value="6"/>
</dbReference>
<sequence length="407" mass="44798">MVNQFTAAIRRAAETLAVGTGVDTQHTWGKNISALCQAATINCHPRTVLHLLSSKKERSSACNDNESMKSIMEIQDEVDVLVGAAYTGNFAKVREILASNYDVQRGSRFFGSPLQCACSRGYKDIVILILEHGADVNDGELPLGVLSPRHTYPLGFGTPLQSACLGGHGDIVRLLLEPKYELSTSHSEYYIAALQAARGGHLNVLTLLIEKAAPGTIEREFLLSEASKHGQEDLVRIILNNETSMIPDLRYALGLSLEEAANRGYHQIVRLLLAHGANEELETLWGSFYAASRGGYEQVVRLLLEHRAEEWPDVLGPAASKGQAHIIAFLLESQVNRQSEWWSYYAGSALEVATKEGYDSVVRILVDHGVNLRKAMRTIPAKKIIKRKITARKVKSSQVRDDIGSRA</sequence>
<dbReference type="PANTHER" id="PTHR24198:SF165">
    <property type="entry name" value="ANKYRIN REPEAT-CONTAINING PROTEIN-RELATED"/>
    <property type="match status" value="1"/>
</dbReference>
<comment type="caution">
    <text evidence="4">The sequence shown here is derived from an EMBL/GenBank/DDBJ whole genome shotgun (WGS) entry which is preliminary data.</text>
</comment>
<dbReference type="Proteomes" id="UP000664534">
    <property type="component" value="Unassembled WGS sequence"/>
</dbReference>
<proteinExistence type="predicted"/>
<evidence type="ECO:0000313" key="5">
    <source>
        <dbReference type="Proteomes" id="UP000664534"/>
    </source>
</evidence>
<evidence type="ECO:0000313" key="4">
    <source>
        <dbReference type="EMBL" id="CAF9930744.1"/>
    </source>
</evidence>
<gene>
    <name evidence="4" type="ORF">IMSHALPRED_008268</name>
</gene>
<reference evidence="4" key="1">
    <citation type="submission" date="2021-03" db="EMBL/GenBank/DDBJ databases">
        <authorList>
            <person name="Tagirdzhanova G."/>
        </authorList>
    </citation>
    <scope>NUCLEOTIDE SEQUENCE</scope>
</reference>
<organism evidence="4 5">
    <name type="scientific">Imshaugia aleurites</name>
    <dbReference type="NCBI Taxonomy" id="172621"/>
    <lineage>
        <taxon>Eukaryota</taxon>
        <taxon>Fungi</taxon>
        <taxon>Dikarya</taxon>
        <taxon>Ascomycota</taxon>
        <taxon>Pezizomycotina</taxon>
        <taxon>Lecanoromycetes</taxon>
        <taxon>OSLEUM clade</taxon>
        <taxon>Lecanoromycetidae</taxon>
        <taxon>Lecanorales</taxon>
        <taxon>Lecanorineae</taxon>
        <taxon>Parmeliaceae</taxon>
        <taxon>Imshaugia</taxon>
    </lineage>
</organism>
<dbReference type="Gene3D" id="1.25.40.20">
    <property type="entry name" value="Ankyrin repeat-containing domain"/>
    <property type="match status" value="2"/>
</dbReference>
<keyword evidence="5" id="KW-1185">Reference proteome</keyword>
<protein>
    <recommendedName>
        <fullName evidence="6">Ankyrin</fullName>
    </recommendedName>
</protein>
<name>A0A8H3IX95_9LECA</name>
<dbReference type="PROSITE" id="PS50088">
    <property type="entry name" value="ANK_REPEAT"/>
    <property type="match status" value="1"/>
</dbReference>
<keyword evidence="1" id="KW-0677">Repeat</keyword>
<dbReference type="AlphaFoldDB" id="A0A8H3IX95"/>
<evidence type="ECO:0008006" key="6">
    <source>
        <dbReference type="Google" id="ProtNLM"/>
    </source>
</evidence>
<evidence type="ECO:0000256" key="3">
    <source>
        <dbReference type="PROSITE-ProRule" id="PRU00023"/>
    </source>
</evidence>
<dbReference type="SUPFAM" id="SSF48403">
    <property type="entry name" value="Ankyrin repeat"/>
    <property type="match status" value="1"/>
</dbReference>
<dbReference type="PANTHER" id="PTHR24198">
    <property type="entry name" value="ANKYRIN REPEAT AND PROTEIN KINASE DOMAIN-CONTAINING PROTEIN"/>
    <property type="match status" value="1"/>
</dbReference>